<accession>A0A168S3T3</accession>
<dbReference type="GO" id="GO:0006313">
    <property type="term" value="P:DNA transposition"/>
    <property type="evidence" value="ECO:0007669"/>
    <property type="project" value="InterPro"/>
</dbReference>
<dbReference type="PANTHER" id="PTHR30298:SF0">
    <property type="entry name" value="PROTEIN YBFL-RELATED"/>
    <property type="match status" value="1"/>
</dbReference>
<dbReference type="InterPro" id="IPR002559">
    <property type="entry name" value="Transposase_11"/>
</dbReference>
<gene>
    <name evidence="3" type="primary">tns3</name>
</gene>
<dbReference type="PANTHER" id="PTHR30298">
    <property type="entry name" value="H REPEAT-ASSOCIATED PREDICTED TRANSPOSASE"/>
    <property type="match status" value="1"/>
</dbReference>
<evidence type="ECO:0000259" key="2">
    <source>
        <dbReference type="Pfam" id="PF13808"/>
    </source>
</evidence>
<dbReference type="InterPro" id="IPR051698">
    <property type="entry name" value="Transposase_11-like"/>
</dbReference>
<dbReference type="Pfam" id="PF01609">
    <property type="entry name" value="DDE_Tnp_1"/>
    <property type="match status" value="1"/>
</dbReference>
<proteinExistence type="predicted"/>
<dbReference type="GO" id="GO:0004803">
    <property type="term" value="F:transposase activity"/>
    <property type="evidence" value="ECO:0007669"/>
    <property type="project" value="InterPro"/>
</dbReference>
<geneLocation type="plasmid" evidence="3">
    <name>pDCA</name>
</geneLocation>
<dbReference type="InterPro" id="IPR047647">
    <property type="entry name" value="ISAs1_transpos"/>
</dbReference>
<sequence length="382" mass="43017">MSVFAGAAAMLPNPKPFFELIPDPRRATPNKLHSLSDILSIALCAVLSGMDDWEAVAEFGRTKEGWLRQFLPLANGIPSHDTFGRVFSLIDPEAFEAAFFDWAAHARIGGDVLDQLALDGKTVRRPHRGSAGRALHLLHAWSCETRLLVAQRRVDTKSNEITAIPDILSLFDLRGVTISIDAIGCQKAVARQITEAGGDYVLALKGNQSALHDDVRLFMETQADRHPQGQAEAVEKDHGRIETRRIWVNDEIDWLTQKPDWPGLKTLVMVESRRELNGQVSCERRCFITSHTADPERVGRYIRHHWRVENSLHWVLDMAFNEDQSRARVGHAAENLAIIRRFALNLLRQSKGSKLGVKNKRLRAAYDDAFRALVLQLQPLEH</sequence>
<name>A0A168S3T3_ANCNO</name>
<keyword evidence="3" id="KW-0614">Plasmid</keyword>
<dbReference type="GO" id="GO:0003677">
    <property type="term" value="F:DNA binding"/>
    <property type="evidence" value="ECO:0007669"/>
    <property type="project" value="InterPro"/>
</dbReference>
<feature type="domain" description="H repeat-associated protein N-terminal" evidence="2">
    <location>
        <begin position="17"/>
        <end position="103"/>
    </location>
</feature>
<reference evidence="3" key="1">
    <citation type="submission" date="2016-03" db="EMBL/GenBank/DDBJ databases">
        <authorList>
            <person name="Munro J.E."/>
            <person name="Coleman N.V."/>
        </authorList>
    </citation>
    <scope>NUCLEOTIDE SEQUENCE</scope>
    <source>
        <strain evidence="3">EL1</strain>
        <plasmid evidence="3">pDCA</plasmid>
    </source>
</reference>
<dbReference type="NCBIfam" id="NF033564">
    <property type="entry name" value="transpos_ISAs1"/>
    <property type="match status" value="1"/>
</dbReference>
<dbReference type="Pfam" id="PF13808">
    <property type="entry name" value="DDE_Tnp_1_assoc"/>
    <property type="match status" value="1"/>
</dbReference>
<dbReference type="AlphaFoldDB" id="A0A168S3T3"/>
<evidence type="ECO:0000313" key="3">
    <source>
        <dbReference type="EMBL" id="ANC67843.1"/>
    </source>
</evidence>
<dbReference type="EMBL" id="KU922118">
    <property type="protein sequence ID" value="ANC67843.1"/>
    <property type="molecule type" value="Genomic_DNA"/>
</dbReference>
<dbReference type="RefSeq" id="WP_172687271.1">
    <property type="nucleotide sequence ID" value="NZ_KU922118.1"/>
</dbReference>
<feature type="domain" description="Transposase IS4-like" evidence="1">
    <location>
        <begin position="115"/>
        <end position="346"/>
    </location>
</feature>
<dbReference type="InterPro" id="IPR032806">
    <property type="entry name" value="YbfD_N"/>
</dbReference>
<organism evidence="3">
    <name type="scientific">Ancylobacter novellus</name>
    <name type="common">Thiobacillus novellus</name>
    <dbReference type="NCBI Taxonomy" id="921"/>
    <lineage>
        <taxon>Bacteria</taxon>
        <taxon>Pseudomonadati</taxon>
        <taxon>Pseudomonadota</taxon>
        <taxon>Alphaproteobacteria</taxon>
        <taxon>Hyphomicrobiales</taxon>
        <taxon>Xanthobacteraceae</taxon>
        <taxon>Ancylobacter</taxon>
    </lineage>
</organism>
<evidence type="ECO:0000259" key="1">
    <source>
        <dbReference type="Pfam" id="PF01609"/>
    </source>
</evidence>
<protein>
    <submittedName>
        <fullName evidence="3">Transposase</fullName>
    </submittedName>
</protein>